<dbReference type="Pfam" id="PF00646">
    <property type="entry name" value="F-box"/>
    <property type="match status" value="1"/>
</dbReference>
<dbReference type="AlphaFoldDB" id="A0A8S9N3H0"/>
<dbReference type="InterPro" id="IPR050796">
    <property type="entry name" value="SCF_F-box_component"/>
</dbReference>
<accession>A0A8S9N3H0</accession>
<evidence type="ECO:0000259" key="1">
    <source>
        <dbReference type="SMART" id="SM00256"/>
    </source>
</evidence>
<comment type="caution">
    <text evidence="2">The sequence shown here is derived from an EMBL/GenBank/DDBJ whole genome shotgun (WGS) entry which is preliminary data.</text>
</comment>
<gene>
    <name evidence="2" type="ORF">F2Q69_00051992</name>
</gene>
<protein>
    <recommendedName>
        <fullName evidence="1">F-box domain-containing protein</fullName>
    </recommendedName>
</protein>
<dbReference type="InterPro" id="IPR001810">
    <property type="entry name" value="F-box_dom"/>
</dbReference>
<dbReference type="PANTHER" id="PTHR31672:SF13">
    <property type="entry name" value="F-BOX PROTEIN CPR30-LIKE"/>
    <property type="match status" value="1"/>
</dbReference>
<evidence type="ECO:0000313" key="3">
    <source>
        <dbReference type="Proteomes" id="UP000712600"/>
    </source>
</evidence>
<dbReference type="InterPro" id="IPR036047">
    <property type="entry name" value="F-box-like_dom_sf"/>
</dbReference>
<dbReference type="Proteomes" id="UP000712600">
    <property type="component" value="Unassembled WGS sequence"/>
</dbReference>
<dbReference type="EMBL" id="QGKX02002183">
    <property type="protein sequence ID" value="KAF3488099.1"/>
    <property type="molecule type" value="Genomic_DNA"/>
</dbReference>
<dbReference type="PANTHER" id="PTHR31672">
    <property type="entry name" value="BNACNNG10540D PROTEIN"/>
    <property type="match status" value="1"/>
</dbReference>
<dbReference type="SUPFAM" id="SSF81383">
    <property type="entry name" value="F-box domain"/>
    <property type="match status" value="1"/>
</dbReference>
<reference evidence="2" key="1">
    <citation type="submission" date="2019-12" db="EMBL/GenBank/DDBJ databases">
        <title>Genome sequencing and annotation of Brassica cretica.</title>
        <authorList>
            <person name="Studholme D.J."/>
            <person name="Sarris P."/>
        </authorList>
    </citation>
    <scope>NUCLEOTIDE SEQUENCE</scope>
    <source>
        <strain evidence="2">PFS-109/04</strain>
        <tissue evidence="2">Leaf</tissue>
    </source>
</reference>
<sequence>MDISSIFFVTSGKILREASSVKVEVSYLNPLRMVEEVQLQLEVQRLLDLYDMIPSHIETKLGIEYVVIADESHFLKNTQAKMTTASLLGQRRIWEKHEEEEAIIGREWKLVPHDVVEVILECVPVKPLLRFRSVSKKWKLTIDSPGFKERQLIRRRQLRVPDILIMRLSYDEHVEHEGRGRKVVLSVASRRKIGADKAVVTYCEFFDFSTNVVPASPYPINAYHKPVHLDGSLYWSTECEPPLLTQVIWSFDSSDKTWNTLCSFDLNPTGDFAALLPIAILDKGQLLLQGHT</sequence>
<organism evidence="2 3">
    <name type="scientific">Brassica cretica</name>
    <name type="common">Mustard</name>
    <dbReference type="NCBI Taxonomy" id="69181"/>
    <lineage>
        <taxon>Eukaryota</taxon>
        <taxon>Viridiplantae</taxon>
        <taxon>Streptophyta</taxon>
        <taxon>Embryophyta</taxon>
        <taxon>Tracheophyta</taxon>
        <taxon>Spermatophyta</taxon>
        <taxon>Magnoliopsida</taxon>
        <taxon>eudicotyledons</taxon>
        <taxon>Gunneridae</taxon>
        <taxon>Pentapetalae</taxon>
        <taxon>rosids</taxon>
        <taxon>malvids</taxon>
        <taxon>Brassicales</taxon>
        <taxon>Brassicaceae</taxon>
        <taxon>Brassiceae</taxon>
        <taxon>Brassica</taxon>
    </lineage>
</organism>
<name>A0A8S9N3H0_BRACR</name>
<feature type="domain" description="F-box" evidence="1">
    <location>
        <begin position="111"/>
        <end position="151"/>
    </location>
</feature>
<evidence type="ECO:0000313" key="2">
    <source>
        <dbReference type="EMBL" id="KAF3488099.1"/>
    </source>
</evidence>
<proteinExistence type="predicted"/>
<dbReference type="SMART" id="SM00256">
    <property type="entry name" value="FBOX"/>
    <property type="match status" value="1"/>
</dbReference>